<accession>U9SLH7</accession>
<sequence>MEMFNNRKRNPLSAIDASYEDHVEAIDTIRKKIEANTISEGTNTLSRLDGFEKQLEEREALLKQKENNIKNTIEAQTEEKEIKVKREFVENEFEDIKTEEKEIKVKREFGEEIKKKIKDNV</sequence>
<proteinExistence type="predicted"/>
<dbReference type="EMBL" id="KI300827">
    <property type="protein sequence ID" value="ERZ95946.1"/>
    <property type="molecule type" value="Genomic_DNA"/>
</dbReference>
<keyword evidence="1" id="KW-0175">Coiled coil</keyword>
<dbReference type="VEuPathDB" id="FungiDB:RhiirFUN_025867"/>
<dbReference type="AlphaFoldDB" id="U9SLH7"/>
<name>U9SLH7_RHIID</name>
<feature type="coiled-coil region" evidence="1">
    <location>
        <begin position="48"/>
        <end position="75"/>
    </location>
</feature>
<dbReference type="HOGENOM" id="CLU_165655_0_0_1"/>
<protein>
    <submittedName>
        <fullName evidence="2">Uncharacterized protein</fullName>
    </submittedName>
</protein>
<evidence type="ECO:0000313" key="2">
    <source>
        <dbReference type="EMBL" id="ERZ95946.1"/>
    </source>
</evidence>
<reference evidence="2" key="1">
    <citation type="submission" date="2013-07" db="EMBL/GenBank/DDBJ databases">
        <title>The genome of an arbuscular mycorrhizal fungus provides insights into the evolution of the oldest plant symbiosis.</title>
        <authorList>
            <consortium name="DOE Joint Genome Institute"/>
            <person name="Tisserant E."/>
            <person name="Malbreil M."/>
            <person name="Kuo A."/>
            <person name="Kohler A."/>
            <person name="Symeonidi A."/>
            <person name="Balestrini R."/>
            <person name="Charron P."/>
            <person name="Duensing N."/>
            <person name="Frei-dit-Frey N."/>
            <person name="Gianinazzi-Pearson V."/>
            <person name="Gilbert B."/>
            <person name="Handa Y."/>
            <person name="Hijri M."/>
            <person name="Kaul R."/>
            <person name="Kawaguchi M."/>
            <person name="Krajinski F."/>
            <person name="Lammers P."/>
            <person name="Lapierre D."/>
            <person name="Masclaux F.G."/>
            <person name="Murat C."/>
            <person name="Morin E."/>
            <person name="Ndikumana S."/>
            <person name="Pagni M."/>
            <person name="Petitpierre D."/>
            <person name="Requena N."/>
            <person name="Rosikiewicz P."/>
            <person name="Riley R."/>
            <person name="Saito K."/>
            <person name="San Clemente H."/>
            <person name="Shapiro H."/>
            <person name="van Tuinen D."/>
            <person name="Becard G."/>
            <person name="Bonfante P."/>
            <person name="Paszkowski U."/>
            <person name="Shachar-Hill Y."/>
            <person name="Young J.P."/>
            <person name="Sanders I.R."/>
            <person name="Henrissat B."/>
            <person name="Rensing S.A."/>
            <person name="Grigoriev I.V."/>
            <person name="Corradi N."/>
            <person name="Roux C."/>
            <person name="Martin F."/>
        </authorList>
    </citation>
    <scope>NUCLEOTIDE SEQUENCE</scope>
    <source>
        <strain evidence="2">DAOM 197198</strain>
    </source>
</reference>
<organism evidence="2">
    <name type="scientific">Rhizophagus irregularis (strain DAOM 181602 / DAOM 197198 / MUCL 43194)</name>
    <name type="common">Arbuscular mycorrhizal fungus</name>
    <name type="synonym">Glomus intraradices</name>
    <dbReference type="NCBI Taxonomy" id="747089"/>
    <lineage>
        <taxon>Eukaryota</taxon>
        <taxon>Fungi</taxon>
        <taxon>Fungi incertae sedis</taxon>
        <taxon>Mucoromycota</taxon>
        <taxon>Glomeromycotina</taxon>
        <taxon>Glomeromycetes</taxon>
        <taxon>Glomerales</taxon>
        <taxon>Glomeraceae</taxon>
        <taxon>Rhizophagus</taxon>
    </lineage>
</organism>
<gene>
    <name evidence="2" type="ORF">GLOINDRAFT_13116</name>
</gene>
<evidence type="ECO:0000256" key="1">
    <source>
        <dbReference type="SAM" id="Coils"/>
    </source>
</evidence>